<dbReference type="PANTHER" id="PTHR12231">
    <property type="entry name" value="CTX-RELATED TYPE I TRANSMEMBRANE PROTEIN"/>
    <property type="match status" value="1"/>
</dbReference>
<dbReference type="Pfam" id="PF07679">
    <property type="entry name" value="I-set"/>
    <property type="match status" value="1"/>
</dbReference>
<feature type="domain" description="Ig-like" evidence="5">
    <location>
        <begin position="1"/>
        <end position="82"/>
    </location>
</feature>
<dbReference type="SMART" id="SM00408">
    <property type="entry name" value="IGc2"/>
    <property type="match status" value="2"/>
</dbReference>
<protein>
    <recommendedName>
        <fullName evidence="5">Ig-like domain-containing protein</fullName>
    </recommendedName>
</protein>
<dbReference type="InterPro" id="IPR003598">
    <property type="entry name" value="Ig_sub2"/>
</dbReference>
<organism evidence="6 7">
    <name type="scientific">Mytilus galloprovincialis</name>
    <name type="common">Mediterranean mussel</name>
    <dbReference type="NCBI Taxonomy" id="29158"/>
    <lineage>
        <taxon>Eukaryota</taxon>
        <taxon>Metazoa</taxon>
        <taxon>Spiralia</taxon>
        <taxon>Lophotrochozoa</taxon>
        <taxon>Mollusca</taxon>
        <taxon>Bivalvia</taxon>
        <taxon>Autobranchia</taxon>
        <taxon>Pteriomorphia</taxon>
        <taxon>Mytilida</taxon>
        <taxon>Mytiloidea</taxon>
        <taxon>Mytilidae</taxon>
        <taxon>Mytilinae</taxon>
        <taxon>Mytilus</taxon>
    </lineage>
</organism>
<dbReference type="OrthoDB" id="6500085at2759"/>
<dbReference type="SUPFAM" id="SSF48726">
    <property type="entry name" value="Immunoglobulin"/>
    <property type="match status" value="2"/>
</dbReference>
<gene>
    <name evidence="6" type="ORF">MGAL_10B027546</name>
</gene>
<dbReference type="InterPro" id="IPR013783">
    <property type="entry name" value="Ig-like_fold"/>
</dbReference>
<reference evidence="6" key="1">
    <citation type="submission" date="2018-11" db="EMBL/GenBank/DDBJ databases">
        <authorList>
            <person name="Alioto T."/>
            <person name="Alioto T."/>
        </authorList>
    </citation>
    <scope>NUCLEOTIDE SEQUENCE</scope>
</reference>
<evidence type="ECO:0000259" key="5">
    <source>
        <dbReference type="PROSITE" id="PS50835"/>
    </source>
</evidence>
<dbReference type="PROSITE" id="PS50835">
    <property type="entry name" value="IG_LIKE"/>
    <property type="match status" value="1"/>
</dbReference>
<keyword evidence="1" id="KW-0732">Signal</keyword>
<dbReference type="Proteomes" id="UP000596742">
    <property type="component" value="Unassembled WGS sequence"/>
</dbReference>
<dbReference type="InterPro" id="IPR036179">
    <property type="entry name" value="Ig-like_dom_sf"/>
</dbReference>
<comment type="caution">
    <text evidence="6">The sequence shown here is derived from an EMBL/GenBank/DDBJ whole genome shotgun (WGS) entry which is preliminary data.</text>
</comment>
<dbReference type="InterPro" id="IPR013098">
    <property type="entry name" value="Ig_I-set"/>
</dbReference>
<evidence type="ECO:0000256" key="1">
    <source>
        <dbReference type="ARBA" id="ARBA00022729"/>
    </source>
</evidence>
<evidence type="ECO:0000313" key="7">
    <source>
        <dbReference type="Proteomes" id="UP000596742"/>
    </source>
</evidence>
<dbReference type="PANTHER" id="PTHR12231:SF253">
    <property type="entry name" value="DPR-INTERACTING PROTEIN ETA, ISOFORM B-RELATED"/>
    <property type="match status" value="1"/>
</dbReference>
<keyword evidence="7" id="KW-1185">Reference proteome</keyword>
<evidence type="ECO:0000256" key="3">
    <source>
        <dbReference type="ARBA" id="ARBA00023157"/>
    </source>
</evidence>
<dbReference type="InterPro" id="IPR007110">
    <property type="entry name" value="Ig-like_dom"/>
</dbReference>
<dbReference type="AlphaFoldDB" id="A0A8B6E8Z0"/>
<sequence length="242" mass="27904">MDIGKPVSFFCKIYANPPCSNVVWKKYEDGQYTTIQIDCKDCSQTENFTSHLKLDTFMESDSGYYLCYATNIVGTSKSKCISLSERTYAPIIKVDVDDNYCFKKIDEDVSIPYTIYANPPCTSVLWKQKNEDGNIKKIYPREIAFYQRKKITGSFALVKLTERQSGYYVCVATNKEGTTESRCVYLYVTKPDNAEDDVFSSDEENSTVGTLPYTGRRPRYYSCPSNFTIDYQPSKRRRRRLS</sequence>
<keyword evidence="3" id="KW-1015">Disulfide bond</keyword>
<dbReference type="Gene3D" id="2.60.40.10">
    <property type="entry name" value="Immunoglobulins"/>
    <property type="match status" value="2"/>
</dbReference>
<accession>A0A8B6E8Z0</accession>
<dbReference type="InterPro" id="IPR051170">
    <property type="entry name" value="Neural/epithelial_adhesion"/>
</dbReference>
<evidence type="ECO:0000256" key="4">
    <source>
        <dbReference type="ARBA" id="ARBA00023319"/>
    </source>
</evidence>
<dbReference type="EMBL" id="UYJE01004691">
    <property type="protein sequence ID" value="VDI30493.1"/>
    <property type="molecule type" value="Genomic_DNA"/>
</dbReference>
<keyword evidence="4" id="KW-0393">Immunoglobulin domain</keyword>
<dbReference type="GO" id="GO:0043005">
    <property type="term" value="C:neuron projection"/>
    <property type="evidence" value="ECO:0007669"/>
    <property type="project" value="TreeGrafter"/>
</dbReference>
<name>A0A8B6E8Z0_MYTGA</name>
<keyword evidence="2" id="KW-0677">Repeat</keyword>
<evidence type="ECO:0000256" key="2">
    <source>
        <dbReference type="ARBA" id="ARBA00022737"/>
    </source>
</evidence>
<proteinExistence type="predicted"/>
<evidence type="ECO:0000313" key="6">
    <source>
        <dbReference type="EMBL" id="VDI30493.1"/>
    </source>
</evidence>